<comment type="caution">
    <text evidence="1">The sequence shown here is derived from an EMBL/GenBank/DDBJ whole genome shotgun (WGS) entry which is preliminary data.</text>
</comment>
<accession>A0ABU5H4J6</accession>
<evidence type="ECO:0000313" key="2">
    <source>
        <dbReference type="Proteomes" id="UP001291309"/>
    </source>
</evidence>
<reference evidence="1 2" key="1">
    <citation type="submission" date="2023-12" db="EMBL/GenBank/DDBJ databases">
        <title>the genome sequence of Hyalangium sp. s54d21.</title>
        <authorList>
            <person name="Zhang X."/>
        </authorList>
    </citation>
    <scope>NUCLEOTIDE SEQUENCE [LARGE SCALE GENOMIC DNA]</scope>
    <source>
        <strain evidence="2">s54d21</strain>
    </source>
</reference>
<sequence>MSPETTELARRLELAQPVHTVRGLAFTAVLDLVAERAGEQAADCLAQELGLQRVVDFFSYPAGDFTRLLYAAADRLQPHLGSQQEGLRACGSACLERFFYTSTVGRALAKIIGRKDPARAFAHTPVAYSTLVNYGSHTCEAVNSRKLRLVFREDMQPAPFHEGTLAAALRVTGVEGRVTSTIHSLDHAEFFLEWE</sequence>
<name>A0ABU5H4J6_9BACT</name>
<dbReference type="Proteomes" id="UP001291309">
    <property type="component" value="Unassembled WGS sequence"/>
</dbReference>
<dbReference type="RefSeq" id="WP_321547123.1">
    <property type="nucleotide sequence ID" value="NZ_JAXIVS010000006.1"/>
</dbReference>
<dbReference type="InterPro" id="IPR011751">
    <property type="entry name" value="Mxa_paralog_2265"/>
</dbReference>
<keyword evidence="2" id="KW-1185">Reference proteome</keyword>
<dbReference type="NCBIfam" id="TIGR02265">
    <property type="entry name" value="Mxa_TIGR02265"/>
    <property type="match status" value="1"/>
</dbReference>
<organism evidence="1 2">
    <name type="scientific">Hyalangium rubrum</name>
    <dbReference type="NCBI Taxonomy" id="3103134"/>
    <lineage>
        <taxon>Bacteria</taxon>
        <taxon>Pseudomonadati</taxon>
        <taxon>Myxococcota</taxon>
        <taxon>Myxococcia</taxon>
        <taxon>Myxococcales</taxon>
        <taxon>Cystobacterineae</taxon>
        <taxon>Archangiaceae</taxon>
        <taxon>Hyalangium</taxon>
    </lineage>
</organism>
<proteinExistence type="predicted"/>
<protein>
    <submittedName>
        <fullName evidence="1">DUF2378 family protein</fullName>
    </submittedName>
</protein>
<dbReference type="Pfam" id="PF09536">
    <property type="entry name" value="DUF2378"/>
    <property type="match status" value="1"/>
</dbReference>
<evidence type="ECO:0000313" key="1">
    <source>
        <dbReference type="EMBL" id="MDY7228394.1"/>
    </source>
</evidence>
<gene>
    <name evidence="1" type="ORF">SYV04_18375</name>
</gene>
<dbReference type="EMBL" id="JAXIVS010000006">
    <property type="protein sequence ID" value="MDY7228394.1"/>
    <property type="molecule type" value="Genomic_DNA"/>
</dbReference>